<feature type="region of interest" description="Disordered" evidence="1">
    <location>
        <begin position="546"/>
        <end position="720"/>
    </location>
</feature>
<keyword evidence="2" id="KW-1133">Transmembrane helix</keyword>
<feature type="compositionally biased region" description="Acidic residues" evidence="1">
    <location>
        <begin position="437"/>
        <end position="447"/>
    </location>
</feature>
<organism evidence="3 4">
    <name type="scientific">Strigamia maritima</name>
    <name type="common">European centipede</name>
    <name type="synonym">Geophilus maritimus</name>
    <dbReference type="NCBI Taxonomy" id="126957"/>
    <lineage>
        <taxon>Eukaryota</taxon>
        <taxon>Metazoa</taxon>
        <taxon>Ecdysozoa</taxon>
        <taxon>Arthropoda</taxon>
        <taxon>Myriapoda</taxon>
        <taxon>Chilopoda</taxon>
        <taxon>Pleurostigmophora</taxon>
        <taxon>Geophilomorpha</taxon>
        <taxon>Linotaeniidae</taxon>
        <taxon>Strigamia</taxon>
    </lineage>
</organism>
<evidence type="ECO:0000313" key="3">
    <source>
        <dbReference type="EnsemblMetazoa" id="SMAR004852-PA"/>
    </source>
</evidence>
<evidence type="ECO:0000256" key="1">
    <source>
        <dbReference type="SAM" id="MobiDB-lite"/>
    </source>
</evidence>
<keyword evidence="2" id="KW-0812">Transmembrane</keyword>
<feature type="compositionally biased region" description="Low complexity" evidence="1">
    <location>
        <begin position="589"/>
        <end position="609"/>
    </location>
</feature>
<feature type="compositionally biased region" description="Polar residues" evidence="1">
    <location>
        <begin position="312"/>
        <end position="327"/>
    </location>
</feature>
<feature type="compositionally biased region" description="Polar residues" evidence="1">
    <location>
        <begin position="342"/>
        <end position="354"/>
    </location>
</feature>
<feature type="region of interest" description="Disordered" evidence="1">
    <location>
        <begin position="856"/>
        <end position="890"/>
    </location>
</feature>
<feature type="region of interest" description="Disordered" evidence="1">
    <location>
        <begin position="420"/>
        <end position="475"/>
    </location>
</feature>
<feature type="region of interest" description="Disordered" evidence="1">
    <location>
        <begin position="90"/>
        <end position="144"/>
    </location>
</feature>
<feature type="region of interest" description="Disordered" evidence="1">
    <location>
        <begin position="312"/>
        <end position="371"/>
    </location>
</feature>
<sequence>MYGKCSAQQKQPFLQMLTNCFFFLTFLSTPILDYSASSSFGKCASPPSQFFATLPPPPGFRDNSFEEPWSFKSGENVSFIQPQRITLRHEGRRPSLSLQLNNSLSPRRTGGGSVPCSPRSPDEGWWEDSDTRRRGSAGSQVSDPEWREKIRKFAATVQTSICSPLQESVPLPGTVEVATQQKKLRPPVKVSISTELVDDNVSRSSSLDLPQHVLVERDGGILKRLPAQSSSESVTLTDAAVLRLDRNVFLTTDEDTDAAVFEAQRRLLIHRLQVPSHTSKTDSRQSSTETTSDCLSDRFMDFAMGTSTLIQSIDSRQSSTEVTSEASTDIFPRSESSDTRSRTASLESQSSADSVSPRESKSDSCTLMPVGESIEEEEAAEAEEMGRRKPSPLPPEVIATLRALMLGSKMSDDTLQHLGMSDATSENSSNDKKGTIDDDGELEEDTTLDTTTIEEKTVVSIPGAASGDDDGTDKGNGRKLLIKADSWDLISENLSEELSQLIASLGENICTKSLDLGKSHSVEEPDENETEQGKVKLDLLTVQDDKTSLSPKLSGDEKSATTEIARSVCQKPMKDTKEMPVEVRDTCSQDEGSSNDSSLSSGYSDIAISHSPLREAQISGADVATQTDESSVSNKALRHRPRSTPSGAAPDVTDASLQTDESETLDDLASLKSDEVASLPSEGARTPVPIEEENEVDSDDDPEPQIGMRDGAASTDRLPTYTTEPTLTDVTELPSVYIHANIVQRSKEDDEEDATDTLVLAEVATGAPAGVVISGSSSSTRTLKVVEVVRKLSASEGIKELKVKIGAKGHLSPSHFNGGLSDCEFVDVSGAGSKKENNTLLERSESTCVDTQFASWMESSENDRPAPSAPPLPELSPPPEPHPIGDPGWKELSSAFKYAYLGIVPNSNGEEGPEGESKTKRKRLIED</sequence>
<keyword evidence="2" id="KW-0472">Membrane</keyword>
<keyword evidence="4" id="KW-1185">Reference proteome</keyword>
<reference evidence="3" key="2">
    <citation type="submission" date="2015-02" db="UniProtKB">
        <authorList>
            <consortium name="EnsemblMetazoa"/>
        </authorList>
    </citation>
    <scope>IDENTIFICATION</scope>
</reference>
<feature type="compositionally biased region" description="Low complexity" evidence="1">
    <location>
        <begin position="94"/>
        <end position="108"/>
    </location>
</feature>
<dbReference type="Proteomes" id="UP000014500">
    <property type="component" value="Unassembled WGS sequence"/>
</dbReference>
<feature type="compositionally biased region" description="Acidic residues" evidence="1">
    <location>
        <begin position="690"/>
        <end position="703"/>
    </location>
</feature>
<dbReference type="EMBL" id="JH431546">
    <property type="status" value="NOT_ANNOTATED_CDS"/>
    <property type="molecule type" value="Genomic_DNA"/>
</dbReference>
<reference evidence="4" key="1">
    <citation type="submission" date="2011-05" db="EMBL/GenBank/DDBJ databases">
        <authorList>
            <person name="Richards S.R."/>
            <person name="Qu J."/>
            <person name="Jiang H."/>
            <person name="Jhangiani S.N."/>
            <person name="Agravi P."/>
            <person name="Goodspeed R."/>
            <person name="Gross S."/>
            <person name="Mandapat C."/>
            <person name="Jackson L."/>
            <person name="Mathew T."/>
            <person name="Pu L."/>
            <person name="Thornton R."/>
            <person name="Saada N."/>
            <person name="Wilczek-Boney K.B."/>
            <person name="Lee S."/>
            <person name="Kovar C."/>
            <person name="Wu Y."/>
            <person name="Scherer S.E."/>
            <person name="Worley K.C."/>
            <person name="Muzny D.M."/>
            <person name="Gibbs R."/>
        </authorList>
    </citation>
    <scope>NUCLEOTIDE SEQUENCE</scope>
    <source>
        <strain evidence="4">Brora</strain>
    </source>
</reference>
<dbReference type="HOGENOM" id="CLU_315311_0_0_1"/>
<proteinExistence type="predicted"/>
<protein>
    <submittedName>
        <fullName evidence="3">Uncharacterized protein</fullName>
    </submittedName>
</protein>
<feature type="compositionally biased region" description="Basic and acidic residues" evidence="1">
    <location>
        <begin position="572"/>
        <end position="587"/>
    </location>
</feature>
<feature type="compositionally biased region" description="Polar residues" evidence="1">
    <location>
        <begin position="624"/>
        <end position="634"/>
    </location>
</feature>
<evidence type="ECO:0000256" key="2">
    <source>
        <dbReference type="SAM" id="Phobius"/>
    </source>
</evidence>
<dbReference type="AlphaFoldDB" id="T1IUM4"/>
<feature type="compositionally biased region" description="Pro residues" evidence="1">
    <location>
        <begin position="867"/>
        <end position="884"/>
    </location>
</feature>
<name>T1IUM4_STRMM</name>
<accession>T1IUM4</accession>
<feature type="region of interest" description="Disordered" evidence="1">
    <location>
        <begin position="376"/>
        <end position="395"/>
    </location>
</feature>
<feature type="region of interest" description="Disordered" evidence="1">
    <location>
        <begin position="904"/>
        <end position="927"/>
    </location>
</feature>
<evidence type="ECO:0000313" key="4">
    <source>
        <dbReference type="Proteomes" id="UP000014500"/>
    </source>
</evidence>
<dbReference type="EnsemblMetazoa" id="SMAR004852-RA">
    <property type="protein sequence ID" value="SMAR004852-PA"/>
    <property type="gene ID" value="SMAR004852"/>
</dbReference>
<feature type="transmembrane region" description="Helical" evidence="2">
    <location>
        <begin position="12"/>
        <end position="32"/>
    </location>
</feature>